<dbReference type="EMBL" id="OX596096">
    <property type="protein sequence ID" value="CAM9571084.1"/>
    <property type="molecule type" value="Genomic_DNA"/>
</dbReference>
<evidence type="ECO:0000313" key="1">
    <source>
        <dbReference type="EMBL" id="CAM9571084.1"/>
    </source>
</evidence>
<proteinExistence type="predicted"/>
<evidence type="ECO:0000313" key="2">
    <source>
        <dbReference type="Proteomes" id="UP001162501"/>
    </source>
</evidence>
<dbReference type="Proteomes" id="UP001162501">
    <property type="component" value="Chromosome 12"/>
</dbReference>
<sequence>MAGERERKEFPQCQALHGGAVRRHAATGSGSKCPVEGRDKKRRAAARCGTQESGTGRELEKPTESEAGGALRRGGVWTSASVPQSALLPEAPALRRLGEDPGARPHPAVRALQRSGARSHPAVCAPKAAERASHPVVRAPQHSGARPPASGARPHPVLRCALALCKRRSRPLRVQGACCP</sequence>
<organism evidence="1 2">
    <name type="scientific">Rangifer tarandus platyrhynchus</name>
    <name type="common">Svalbard reindeer</name>
    <dbReference type="NCBI Taxonomy" id="3082113"/>
    <lineage>
        <taxon>Eukaryota</taxon>
        <taxon>Metazoa</taxon>
        <taxon>Chordata</taxon>
        <taxon>Craniata</taxon>
        <taxon>Vertebrata</taxon>
        <taxon>Euteleostomi</taxon>
        <taxon>Mammalia</taxon>
        <taxon>Eutheria</taxon>
        <taxon>Laurasiatheria</taxon>
        <taxon>Artiodactyla</taxon>
        <taxon>Ruminantia</taxon>
        <taxon>Pecora</taxon>
        <taxon>Cervidae</taxon>
        <taxon>Odocoileinae</taxon>
        <taxon>Rangifer</taxon>
    </lineage>
</organism>
<name>A0AC59YD03_RANTA</name>
<protein>
    <submittedName>
        <fullName evidence="1">Uncharacterized protein</fullName>
    </submittedName>
</protein>
<gene>
    <name evidence="1" type="ORF">MRATA1EN22A_LOCUS4405</name>
</gene>
<accession>A0AC59YD03</accession>
<reference evidence="1" key="1">
    <citation type="submission" date="2023-05" db="EMBL/GenBank/DDBJ databases">
        <authorList>
            <consortium name="ELIXIR-Norway"/>
        </authorList>
    </citation>
    <scope>NUCLEOTIDE SEQUENCE</scope>
</reference>
<reference evidence="1" key="2">
    <citation type="submission" date="2025-03" db="EMBL/GenBank/DDBJ databases">
        <authorList>
            <consortium name="ELIXIR-Norway"/>
            <consortium name="Elixir Norway"/>
        </authorList>
    </citation>
    <scope>NUCLEOTIDE SEQUENCE</scope>
</reference>